<dbReference type="PANTHER" id="PTHR18901:SF38">
    <property type="entry name" value="PSEUDOURIDINE-5'-PHOSPHATASE"/>
    <property type="match status" value="1"/>
</dbReference>
<comment type="similarity">
    <text evidence="1">Belongs to the HAD-like hydrolase superfamily. CbbY/CbbZ/Gph/YieH family.</text>
</comment>
<dbReference type="Proteomes" id="UP000607559">
    <property type="component" value="Unassembled WGS sequence"/>
</dbReference>
<dbReference type="Gene3D" id="3.40.50.1000">
    <property type="entry name" value="HAD superfamily/HAD-like"/>
    <property type="match status" value="1"/>
</dbReference>
<dbReference type="NCBIfam" id="TIGR01509">
    <property type="entry name" value="HAD-SF-IA-v3"/>
    <property type="match status" value="1"/>
</dbReference>
<dbReference type="GO" id="GO:0046872">
    <property type="term" value="F:metal ion binding"/>
    <property type="evidence" value="ECO:0007669"/>
    <property type="project" value="UniProtKB-KW"/>
</dbReference>
<dbReference type="PANTHER" id="PTHR18901">
    <property type="entry name" value="2-DEOXYGLUCOSE-6-PHOSPHATE PHOSPHATASE 2"/>
    <property type="match status" value="1"/>
</dbReference>
<evidence type="ECO:0000313" key="4">
    <source>
        <dbReference type="EMBL" id="GGB26047.1"/>
    </source>
</evidence>
<dbReference type="InterPro" id="IPR006439">
    <property type="entry name" value="HAD-SF_hydro_IA"/>
</dbReference>
<dbReference type="SFLD" id="SFLDG01129">
    <property type="entry name" value="C1.5:_HAD__Beta-PGM__Phosphata"/>
    <property type="match status" value="1"/>
</dbReference>
<dbReference type="InterPro" id="IPR036412">
    <property type="entry name" value="HAD-like_sf"/>
</dbReference>
<dbReference type="GO" id="GO:0016787">
    <property type="term" value="F:hydrolase activity"/>
    <property type="evidence" value="ECO:0007669"/>
    <property type="project" value="UniProtKB-KW"/>
</dbReference>
<evidence type="ECO:0000313" key="5">
    <source>
        <dbReference type="Proteomes" id="UP000607559"/>
    </source>
</evidence>
<reference evidence="4" key="2">
    <citation type="submission" date="2020-09" db="EMBL/GenBank/DDBJ databases">
        <authorList>
            <person name="Sun Q."/>
            <person name="Zhou Y."/>
        </authorList>
    </citation>
    <scope>NUCLEOTIDE SEQUENCE</scope>
    <source>
        <strain evidence="4">CGMCC 1.15448</strain>
    </source>
</reference>
<reference evidence="4" key="1">
    <citation type="journal article" date="2014" name="Int. J. Syst. Evol. Microbiol.">
        <title>Complete genome sequence of Corynebacterium casei LMG S-19264T (=DSM 44701T), isolated from a smear-ripened cheese.</title>
        <authorList>
            <consortium name="US DOE Joint Genome Institute (JGI-PGF)"/>
            <person name="Walter F."/>
            <person name="Albersmeier A."/>
            <person name="Kalinowski J."/>
            <person name="Ruckert C."/>
        </authorList>
    </citation>
    <scope>NUCLEOTIDE SEQUENCE</scope>
    <source>
        <strain evidence="4">CGMCC 1.15448</strain>
    </source>
</reference>
<accession>A0A8J2UJ41</accession>
<protein>
    <submittedName>
        <fullName evidence="4">2-deoxyglucose-6-phosphatase</fullName>
    </submittedName>
</protein>
<gene>
    <name evidence="4" type="ORF">GCM10011511_57490</name>
</gene>
<dbReference type="RefSeq" id="WP_188938272.1">
    <property type="nucleotide sequence ID" value="NZ_BMJC01000009.1"/>
</dbReference>
<evidence type="ECO:0000256" key="1">
    <source>
        <dbReference type="ARBA" id="ARBA00006171"/>
    </source>
</evidence>
<dbReference type="FunFam" id="3.40.50.1000:FF:000036">
    <property type="entry name" value="HAD family hydrolase"/>
    <property type="match status" value="1"/>
</dbReference>
<dbReference type="InterPro" id="IPR023198">
    <property type="entry name" value="PGP-like_dom2"/>
</dbReference>
<name>A0A8J2UJ41_9BACT</name>
<organism evidence="4 5">
    <name type="scientific">Puia dinghuensis</name>
    <dbReference type="NCBI Taxonomy" id="1792502"/>
    <lineage>
        <taxon>Bacteria</taxon>
        <taxon>Pseudomonadati</taxon>
        <taxon>Bacteroidota</taxon>
        <taxon>Chitinophagia</taxon>
        <taxon>Chitinophagales</taxon>
        <taxon>Chitinophagaceae</taxon>
        <taxon>Puia</taxon>
    </lineage>
</organism>
<evidence type="ECO:0000256" key="3">
    <source>
        <dbReference type="ARBA" id="ARBA00022801"/>
    </source>
</evidence>
<sequence>MPLNTVIFDMDGLLIDSEPCWQEAGMETLLQFQVTLTPVQYHHTTGLRTREWLDYWFSHFGIGKERIPAAEAALHQHVIERIKANAAPLPGVRQIIDFFKSHGFHIGLATSSPLALVNVVVEKLGIASEFEAVASAEHLPYGKPHPQVYMDCAEALAVSPLNCLAFEDSFNGLIAAKAARMKCVVVPVHDQAHLPKWGAADLKLGSLLDFTDQHLQSLA</sequence>
<dbReference type="Pfam" id="PF00702">
    <property type="entry name" value="Hydrolase"/>
    <property type="match status" value="1"/>
</dbReference>
<comment type="caution">
    <text evidence="4">The sequence shown here is derived from an EMBL/GenBank/DDBJ whole genome shotgun (WGS) entry which is preliminary data.</text>
</comment>
<dbReference type="Gene3D" id="1.10.150.240">
    <property type="entry name" value="Putative phosphatase, domain 2"/>
    <property type="match status" value="1"/>
</dbReference>
<dbReference type="AlphaFoldDB" id="A0A8J2UJ41"/>
<dbReference type="SUPFAM" id="SSF56784">
    <property type="entry name" value="HAD-like"/>
    <property type="match status" value="1"/>
</dbReference>
<evidence type="ECO:0000256" key="2">
    <source>
        <dbReference type="ARBA" id="ARBA00022723"/>
    </source>
</evidence>
<dbReference type="NCBIfam" id="NF008087">
    <property type="entry name" value="PRK10826.1"/>
    <property type="match status" value="1"/>
</dbReference>
<dbReference type="InterPro" id="IPR023214">
    <property type="entry name" value="HAD_sf"/>
</dbReference>
<proteinExistence type="inferred from homology"/>
<keyword evidence="2" id="KW-0479">Metal-binding</keyword>
<keyword evidence="5" id="KW-1185">Reference proteome</keyword>
<dbReference type="SFLD" id="SFLDS00003">
    <property type="entry name" value="Haloacid_Dehalogenase"/>
    <property type="match status" value="1"/>
</dbReference>
<dbReference type="EMBL" id="BMJC01000009">
    <property type="protein sequence ID" value="GGB26047.1"/>
    <property type="molecule type" value="Genomic_DNA"/>
</dbReference>
<keyword evidence="3" id="KW-0378">Hydrolase</keyword>